<dbReference type="Proteomes" id="UP000319783">
    <property type="component" value="Unassembled WGS sequence"/>
</dbReference>
<evidence type="ECO:0000313" key="3">
    <source>
        <dbReference type="Proteomes" id="UP000319783"/>
    </source>
</evidence>
<feature type="region of interest" description="Disordered" evidence="1">
    <location>
        <begin position="1"/>
        <end position="43"/>
    </location>
</feature>
<proteinExistence type="predicted"/>
<name>A0A533QAU2_9BACT</name>
<reference evidence="2 3" key="1">
    <citation type="submission" date="2019-04" db="EMBL/GenBank/DDBJ databases">
        <title>Genome of a novel bacterium Candidatus Jettenia ecosi reconstructed from metagenome of an anammox bioreactor.</title>
        <authorList>
            <person name="Mardanov A.V."/>
            <person name="Beletsky A.V."/>
            <person name="Ravin N.V."/>
            <person name="Botchkova E.A."/>
            <person name="Litti Y.V."/>
            <person name="Nozhevnikova A.N."/>
        </authorList>
    </citation>
    <scope>NUCLEOTIDE SEQUENCE [LARGE SCALE GENOMIC DNA]</scope>
    <source>
        <strain evidence="2">J2</strain>
    </source>
</reference>
<protein>
    <submittedName>
        <fullName evidence="2">Uncharacterized protein</fullName>
    </submittedName>
</protein>
<sequence>MLHKESGGNLPCNPAQSQDAQGHQQTRRRQHERVTNSMACGTR</sequence>
<evidence type="ECO:0000313" key="2">
    <source>
        <dbReference type="EMBL" id="TLD41836.1"/>
    </source>
</evidence>
<organism evidence="2 3">
    <name type="scientific">Candidatus Jettenia ecosi</name>
    <dbReference type="NCBI Taxonomy" id="2494326"/>
    <lineage>
        <taxon>Bacteria</taxon>
        <taxon>Pseudomonadati</taxon>
        <taxon>Planctomycetota</taxon>
        <taxon>Candidatus Brocadiia</taxon>
        <taxon>Candidatus Brocadiales</taxon>
        <taxon>Candidatus Brocadiaceae</taxon>
        <taxon>Candidatus Jettenia</taxon>
    </lineage>
</organism>
<dbReference type="AlphaFoldDB" id="A0A533QAU2"/>
<dbReference type="EMBL" id="SULG01000035">
    <property type="protein sequence ID" value="TLD41836.1"/>
    <property type="molecule type" value="Genomic_DNA"/>
</dbReference>
<gene>
    <name evidence="2" type="ORF">JETT_1926</name>
</gene>
<accession>A0A533QAU2</accession>
<evidence type="ECO:0000256" key="1">
    <source>
        <dbReference type="SAM" id="MobiDB-lite"/>
    </source>
</evidence>
<comment type="caution">
    <text evidence="2">The sequence shown here is derived from an EMBL/GenBank/DDBJ whole genome shotgun (WGS) entry which is preliminary data.</text>
</comment>
<feature type="compositionally biased region" description="Polar residues" evidence="1">
    <location>
        <begin position="14"/>
        <end position="24"/>
    </location>
</feature>